<evidence type="ECO:0000313" key="4">
    <source>
        <dbReference type="Proteomes" id="UP000077115"/>
    </source>
</evidence>
<feature type="compositionally biased region" description="Polar residues" evidence="1">
    <location>
        <begin position="159"/>
        <end position="172"/>
    </location>
</feature>
<proteinExistence type="predicted"/>
<protein>
    <submittedName>
        <fullName evidence="3">Uncharacterized protein</fullName>
    </submittedName>
</protein>
<evidence type="ECO:0000256" key="1">
    <source>
        <dbReference type="SAM" id="MobiDB-lite"/>
    </source>
</evidence>
<dbReference type="VEuPathDB" id="FungiDB:BDEG_25989"/>
<dbReference type="AlphaFoldDB" id="A0A177WT04"/>
<feature type="compositionally biased region" description="Low complexity" evidence="1">
    <location>
        <begin position="142"/>
        <end position="152"/>
    </location>
</feature>
<feature type="compositionally biased region" description="Polar residues" evidence="1">
    <location>
        <begin position="111"/>
        <end position="130"/>
    </location>
</feature>
<accession>A0A177WT04</accession>
<dbReference type="OrthoDB" id="10663372at2759"/>
<sequence length="172" mass="18670">MAGVSPRLFIAVSIAYFVNRKRMDSCIVILQSLLVITAIIVCTLLLLPGQPIPPQLPPTSSVQQPMQSEGKPILLDQKIIPSPSNLSDTVSVKPNPLSPVKDSHAIDSRGDASTSSPQSSSENGNIQSKQKQTKHWRRYVVSQSPADYSSSSAFHQEMKLQSDTSKATKSID</sequence>
<keyword evidence="2" id="KW-0472">Membrane</keyword>
<evidence type="ECO:0000313" key="3">
    <source>
        <dbReference type="EMBL" id="OAJ42540.1"/>
    </source>
</evidence>
<dbReference type="Proteomes" id="UP000077115">
    <property type="component" value="Unassembled WGS sequence"/>
</dbReference>
<feature type="compositionally biased region" description="Basic and acidic residues" evidence="1">
    <location>
        <begin position="101"/>
        <end position="110"/>
    </location>
</feature>
<keyword evidence="2" id="KW-1133">Transmembrane helix</keyword>
<feature type="region of interest" description="Disordered" evidence="1">
    <location>
        <begin position="56"/>
        <end position="172"/>
    </location>
</feature>
<reference evidence="3 4" key="1">
    <citation type="submission" date="2006-10" db="EMBL/GenBank/DDBJ databases">
        <title>The Genome Sequence of Batrachochytrium dendrobatidis JEL423.</title>
        <authorList>
            <consortium name="The Broad Institute Genome Sequencing Platform"/>
            <person name="Birren B."/>
            <person name="Lander E."/>
            <person name="Galagan J."/>
            <person name="Cuomo C."/>
            <person name="Devon K."/>
            <person name="Jaffe D."/>
            <person name="Butler J."/>
            <person name="Alvarez P."/>
            <person name="Gnerre S."/>
            <person name="Grabherr M."/>
            <person name="Kleber M."/>
            <person name="Mauceli E."/>
            <person name="Brockman W."/>
            <person name="Young S."/>
            <person name="LaButti K."/>
            <person name="Sykes S."/>
            <person name="DeCaprio D."/>
            <person name="Crawford M."/>
            <person name="Koehrsen M."/>
            <person name="Engels R."/>
            <person name="Montgomery P."/>
            <person name="Pearson M."/>
            <person name="Howarth C."/>
            <person name="Larson L."/>
            <person name="White J."/>
            <person name="O'Leary S."/>
            <person name="Kodira C."/>
            <person name="Zeng Q."/>
            <person name="Yandava C."/>
            <person name="Alvarado L."/>
            <person name="Longcore J."/>
            <person name="James T."/>
        </authorList>
    </citation>
    <scope>NUCLEOTIDE SEQUENCE [LARGE SCALE GENOMIC DNA]</scope>
    <source>
        <strain evidence="3 4">JEL423</strain>
    </source>
</reference>
<evidence type="ECO:0000256" key="2">
    <source>
        <dbReference type="SAM" id="Phobius"/>
    </source>
</evidence>
<organism evidence="3 4">
    <name type="scientific">Batrachochytrium dendrobatidis (strain JEL423)</name>
    <dbReference type="NCBI Taxonomy" id="403673"/>
    <lineage>
        <taxon>Eukaryota</taxon>
        <taxon>Fungi</taxon>
        <taxon>Fungi incertae sedis</taxon>
        <taxon>Chytridiomycota</taxon>
        <taxon>Chytridiomycota incertae sedis</taxon>
        <taxon>Chytridiomycetes</taxon>
        <taxon>Rhizophydiales</taxon>
        <taxon>Rhizophydiales incertae sedis</taxon>
        <taxon>Batrachochytrium</taxon>
    </lineage>
</organism>
<name>A0A177WT04_BATDL</name>
<keyword evidence="2" id="KW-0812">Transmembrane</keyword>
<feature type="transmembrane region" description="Helical" evidence="2">
    <location>
        <begin position="26"/>
        <end position="47"/>
    </location>
</feature>
<feature type="compositionally biased region" description="Polar residues" evidence="1">
    <location>
        <begin position="82"/>
        <end position="92"/>
    </location>
</feature>
<gene>
    <name evidence="3" type="ORF">BDEG_25989</name>
</gene>
<dbReference type="EMBL" id="DS022308">
    <property type="protein sequence ID" value="OAJ42540.1"/>
    <property type="molecule type" value="Genomic_DNA"/>
</dbReference>
<reference evidence="3 4" key="2">
    <citation type="submission" date="2016-05" db="EMBL/GenBank/DDBJ databases">
        <title>Lineage-specific infection strategies underlie the spectrum of fungal disease in amphibians.</title>
        <authorList>
            <person name="Cuomo C.A."/>
            <person name="Farrer R.A."/>
            <person name="James T."/>
            <person name="Longcore J."/>
            <person name="Birren B."/>
        </authorList>
    </citation>
    <scope>NUCLEOTIDE SEQUENCE [LARGE SCALE GENOMIC DNA]</scope>
    <source>
        <strain evidence="3 4">JEL423</strain>
    </source>
</reference>